<dbReference type="GO" id="GO:0052621">
    <property type="term" value="F:diguanylate cyclase activity"/>
    <property type="evidence" value="ECO:0007669"/>
    <property type="project" value="UniProtKB-EC"/>
</dbReference>
<dbReference type="Pfam" id="PF00990">
    <property type="entry name" value="GGDEF"/>
    <property type="match status" value="1"/>
</dbReference>
<protein>
    <submittedName>
        <fullName evidence="2">Diguanylate cyclase</fullName>
        <ecNumber evidence="2">2.7.7.65</ecNumber>
    </submittedName>
</protein>
<feature type="domain" description="GGDEF" evidence="1">
    <location>
        <begin position="128"/>
        <end position="268"/>
    </location>
</feature>
<dbReference type="Proteomes" id="UP000824065">
    <property type="component" value="Unassembled WGS sequence"/>
</dbReference>
<dbReference type="Gene3D" id="3.30.70.270">
    <property type="match status" value="1"/>
</dbReference>
<reference evidence="2" key="2">
    <citation type="submission" date="2021-04" db="EMBL/GenBank/DDBJ databases">
        <authorList>
            <person name="Gilroy R."/>
        </authorList>
    </citation>
    <scope>NUCLEOTIDE SEQUENCE</scope>
    <source>
        <strain evidence="2">ChiBcec16-3735</strain>
    </source>
</reference>
<name>A0A9D2JMU3_9FIRM</name>
<dbReference type="EMBL" id="DXBJ01000010">
    <property type="protein sequence ID" value="HIZ57300.1"/>
    <property type="molecule type" value="Genomic_DNA"/>
</dbReference>
<dbReference type="PROSITE" id="PS50887">
    <property type="entry name" value="GGDEF"/>
    <property type="match status" value="1"/>
</dbReference>
<dbReference type="EC" id="2.7.7.65" evidence="2"/>
<proteinExistence type="predicted"/>
<keyword evidence="2" id="KW-0548">Nucleotidyltransferase</keyword>
<sequence>MEKGCTERELQRLTEALRTIFEDVSTVELPPESVDHWQDDAMQVSYEQGGGQVSCVLRRRIQVGGASYGVQMSAPLAGNTLPEDRMTERERELVREDLNRDFLTGAHNRRYIETVLRRQLEADLAAGGRAAVALVSLDNADRLRYEHGQPALDQIICTIANQWKKHYDAPGSRIVCRLHGGVLLVACKGLDAAAMAREMGRYYREMPCDCVAGSGMMSRVSFTLSIGVAGTDELPAGQRDWDNLCRLCDERLRAAAEAGGNCLRAGDATA</sequence>
<reference evidence="2" key="1">
    <citation type="journal article" date="2021" name="PeerJ">
        <title>Extensive microbial diversity within the chicken gut microbiome revealed by metagenomics and culture.</title>
        <authorList>
            <person name="Gilroy R."/>
            <person name="Ravi A."/>
            <person name="Getino M."/>
            <person name="Pursley I."/>
            <person name="Horton D.L."/>
            <person name="Alikhan N.F."/>
            <person name="Baker D."/>
            <person name="Gharbi K."/>
            <person name="Hall N."/>
            <person name="Watson M."/>
            <person name="Adriaenssens E.M."/>
            <person name="Foster-Nyarko E."/>
            <person name="Jarju S."/>
            <person name="Secka A."/>
            <person name="Antonio M."/>
            <person name="Oren A."/>
            <person name="Chaudhuri R.R."/>
            <person name="La Ragione R."/>
            <person name="Hildebrand F."/>
            <person name="Pallen M.J."/>
        </authorList>
    </citation>
    <scope>NUCLEOTIDE SEQUENCE</scope>
    <source>
        <strain evidence="2">ChiBcec16-3735</strain>
    </source>
</reference>
<accession>A0A9D2JMU3</accession>
<dbReference type="InterPro" id="IPR029787">
    <property type="entry name" value="Nucleotide_cyclase"/>
</dbReference>
<dbReference type="AlphaFoldDB" id="A0A9D2JMU3"/>
<dbReference type="NCBIfam" id="TIGR00254">
    <property type="entry name" value="GGDEF"/>
    <property type="match status" value="1"/>
</dbReference>
<gene>
    <name evidence="2" type="ORF">H9725_01730</name>
</gene>
<dbReference type="SUPFAM" id="SSF55073">
    <property type="entry name" value="Nucleotide cyclase"/>
    <property type="match status" value="1"/>
</dbReference>
<organism evidence="2 3">
    <name type="scientific">Candidatus Faecalibacterium gallistercoris</name>
    <dbReference type="NCBI Taxonomy" id="2838579"/>
    <lineage>
        <taxon>Bacteria</taxon>
        <taxon>Bacillati</taxon>
        <taxon>Bacillota</taxon>
        <taxon>Clostridia</taxon>
        <taxon>Eubacteriales</taxon>
        <taxon>Oscillospiraceae</taxon>
        <taxon>Faecalibacterium</taxon>
    </lineage>
</organism>
<evidence type="ECO:0000313" key="2">
    <source>
        <dbReference type="EMBL" id="HIZ57300.1"/>
    </source>
</evidence>
<dbReference type="SMART" id="SM00267">
    <property type="entry name" value="GGDEF"/>
    <property type="match status" value="1"/>
</dbReference>
<evidence type="ECO:0000313" key="3">
    <source>
        <dbReference type="Proteomes" id="UP000824065"/>
    </source>
</evidence>
<dbReference type="InterPro" id="IPR000160">
    <property type="entry name" value="GGDEF_dom"/>
</dbReference>
<evidence type="ECO:0000259" key="1">
    <source>
        <dbReference type="PROSITE" id="PS50887"/>
    </source>
</evidence>
<keyword evidence="2" id="KW-0808">Transferase</keyword>
<comment type="caution">
    <text evidence="2">The sequence shown here is derived from an EMBL/GenBank/DDBJ whole genome shotgun (WGS) entry which is preliminary data.</text>
</comment>
<dbReference type="InterPro" id="IPR043128">
    <property type="entry name" value="Rev_trsase/Diguanyl_cyclase"/>
</dbReference>